<proteinExistence type="predicted"/>
<evidence type="ECO:0000313" key="3">
    <source>
        <dbReference type="Proteomes" id="UP000460272"/>
    </source>
</evidence>
<feature type="domain" description="VOC" evidence="1">
    <location>
        <begin position="44"/>
        <end position="170"/>
    </location>
</feature>
<dbReference type="AlphaFoldDB" id="A0A6P2BW79"/>
<dbReference type="Proteomes" id="UP000460272">
    <property type="component" value="Unassembled WGS sequence"/>
</dbReference>
<accession>A0A6P2BW79</accession>
<dbReference type="PROSITE" id="PS51819">
    <property type="entry name" value="VOC"/>
    <property type="match status" value="1"/>
</dbReference>
<sequence>MAPAHPGLWARRGRADHRVRPQLGREHAAAGVGGAGRVNAGYAPFFHVGVLVRDIEQAAVDFGKLLGLRFEPVRSAPLVTGEPMRFRYSLAGPPFIELVQMADTSLGIWGPEQGEGLHHIAFADPDVPGTCAAFGGKADTVVDGGEGGEARVIFTRPEALHGIRIEYLQSAMVTATFERLRGAADAG</sequence>
<dbReference type="OrthoDB" id="5185674at2"/>
<dbReference type="Pfam" id="PF13669">
    <property type="entry name" value="Glyoxalase_4"/>
    <property type="match status" value="1"/>
</dbReference>
<organism evidence="2 3">
    <name type="scientific">Trebonia kvetii</name>
    <dbReference type="NCBI Taxonomy" id="2480626"/>
    <lineage>
        <taxon>Bacteria</taxon>
        <taxon>Bacillati</taxon>
        <taxon>Actinomycetota</taxon>
        <taxon>Actinomycetes</taxon>
        <taxon>Streptosporangiales</taxon>
        <taxon>Treboniaceae</taxon>
        <taxon>Trebonia</taxon>
    </lineage>
</organism>
<name>A0A6P2BW79_9ACTN</name>
<evidence type="ECO:0000313" key="2">
    <source>
        <dbReference type="EMBL" id="TVZ02405.1"/>
    </source>
</evidence>
<reference evidence="2 3" key="1">
    <citation type="submission" date="2018-11" db="EMBL/GenBank/DDBJ databases">
        <title>Trebonia kvetii gen.nov., sp.nov., a novel acidophilic actinobacterium, and proposal of the new actinobacterial family Treboniaceae fam. nov.</title>
        <authorList>
            <person name="Rapoport D."/>
            <person name="Sagova-Mareckova M."/>
            <person name="Sedlacek I."/>
            <person name="Provaznik J."/>
            <person name="Kralova S."/>
            <person name="Pavlinic D."/>
            <person name="Benes V."/>
            <person name="Kopecky J."/>
        </authorList>
    </citation>
    <scope>NUCLEOTIDE SEQUENCE [LARGE SCALE GENOMIC DNA]</scope>
    <source>
        <strain evidence="2 3">15Tr583</strain>
    </source>
</reference>
<dbReference type="EMBL" id="RPFW01000005">
    <property type="protein sequence ID" value="TVZ02405.1"/>
    <property type="molecule type" value="Genomic_DNA"/>
</dbReference>
<comment type="caution">
    <text evidence="2">The sequence shown here is derived from an EMBL/GenBank/DDBJ whole genome shotgun (WGS) entry which is preliminary data.</text>
</comment>
<evidence type="ECO:0000259" key="1">
    <source>
        <dbReference type="PROSITE" id="PS51819"/>
    </source>
</evidence>
<protein>
    <recommendedName>
        <fullName evidence="1">VOC domain-containing protein</fullName>
    </recommendedName>
</protein>
<dbReference type="InterPro" id="IPR029068">
    <property type="entry name" value="Glyas_Bleomycin-R_OHBP_Dase"/>
</dbReference>
<dbReference type="InterPro" id="IPR037523">
    <property type="entry name" value="VOC_core"/>
</dbReference>
<dbReference type="SUPFAM" id="SSF54593">
    <property type="entry name" value="Glyoxalase/Bleomycin resistance protein/Dihydroxybiphenyl dioxygenase"/>
    <property type="match status" value="1"/>
</dbReference>
<keyword evidence="3" id="KW-1185">Reference proteome</keyword>
<dbReference type="Gene3D" id="3.10.180.10">
    <property type="entry name" value="2,3-Dihydroxybiphenyl 1,2-Dioxygenase, domain 1"/>
    <property type="match status" value="1"/>
</dbReference>
<gene>
    <name evidence="2" type="ORF">EAS64_26765</name>
</gene>